<feature type="domain" description="NAD-dependent epimerase/dehydratase" evidence="3">
    <location>
        <begin position="7"/>
        <end position="247"/>
    </location>
</feature>
<dbReference type="AlphaFoldDB" id="A0A9P5HCC3"/>
<dbReference type="InterPro" id="IPR001509">
    <property type="entry name" value="Epimerase_deHydtase"/>
</dbReference>
<evidence type="ECO:0000256" key="1">
    <source>
        <dbReference type="ARBA" id="ARBA00023002"/>
    </source>
</evidence>
<keyword evidence="5" id="KW-1185">Reference proteome</keyword>
<sequence length="355" mass="39431">MNKPTSLVTGASGYIALHVVSQLLDLGWIVHATVRNLHNEEKIGPLRQLDSKHPGKLKLFEADLLQAGSFLPAMQNCSVVFHIASPFLVPEAAKDSAKELVIPALEGTRNVLQSVEKTESVKRVIFTSSTGAIYSDNIDVIEMENQTLHEKYFNTNSTVDHNPYQFSKVVAEREAWRIAEAQKRWDMVAICPGFVIGPMLSAVSDSGSLFTIDQLLSGYMLVGVPDLAFALVDVREVAAAHVRAAEVESAQGRYIVSRSKMMPFVDISMLLKPMHPSSWQLPSWMIPNWILHILGPLMGLSRRWLDSNLSITFSVDNTRSIEEFGIEYRPVAQSLADHYYSWAAHKASKRGSPSV</sequence>
<dbReference type="InterPro" id="IPR050425">
    <property type="entry name" value="NAD(P)_dehydrat-like"/>
</dbReference>
<comment type="caution">
    <text evidence="4">The sequence shown here is derived from an EMBL/GenBank/DDBJ whole genome shotgun (WGS) entry which is preliminary data.</text>
</comment>
<dbReference type="SUPFAM" id="SSF51735">
    <property type="entry name" value="NAD(P)-binding Rossmann-fold domains"/>
    <property type="match status" value="1"/>
</dbReference>
<evidence type="ECO:0000259" key="3">
    <source>
        <dbReference type="Pfam" id="PF01370"/>
    </source>
</evidence>
<dbReference type="Proteomes" id="UP000722485">
    <property type="component" value="Unassembled WGS sequence"/>
</dbReference>
<dbReference type="OrthoDB" id="2735536at2759"/>
<reference evidence="4" key="1">
    <citation type="submission" date="2020-03" db="EMBL/GenBank/DDBJ databases">
        <title>Draft Genome Sequence of Cylindrodendrum hubeiense.</title>
        <authorList>
            <person name="Buettner E."/>
            <person name="Kellner H."/>
        </authorList>
    </citation>
    <scope>NUCLEOTIDE SEQUENCE</scope>
    <source>
        <strain evidence="4">IHI 201604</strain>
    </source>
</reference>
<protein>
    <recommendedName>
        <fullName evidence="3">NAD-dependent epimerase/dehydratase domain-containing protein</fullName>
    </recommendedName>
</protein>
<dbReference type="PANTHER" id="PTHR10366">
    <property type="entry name" value="NAD DEPENDENT EPIMERASE/DEHYDRATASE"/>
    <property type="match status" value="1"/>
</dbReference>
<name>A0A9P5HCC3_9HYPO</name>
<comment type="similarity">
    <text evidence="2">Belongs to the NAD(P)-dependent epimerase/dehydratase family. Dihydroflavonol-4-reductase subfamily.</text>
</comment>
<proteinExistence type="inferred from homology"/>
<dbReference type="EMBL" id="JAANBB010000124">
    <property type="protein sequence ID" value="KAF7549367.1"/>
    <property type="molecule type" value="Genomic_DNA"/>
</dbReference>
<evidence type="ECO:0000256" key="2">
    <source>
        <dbReference type="ARBA" id="ARBA00023445"/>
    </source>
</evidence>
<keyword evidence="1" id="KW-0560">Oxidoreductase</keyword>
<dbReference type="FunFam" id="3.40.50.720:FF:000085">
    <property type="entry name" value="Dihydroflavonol reductase"/>
    <property type="match status" value="1"/>
</dbReference>
<organism evidence="4 5">
    <name type="scientific">Cylindrodendrum hubeiense</name>
    <dbReference type="NCBI Taxonomy" id="595255"/>
    <lineage>
        <taxon>Eukaryota</taxon>
        <taxon>Fungi</taxon>
        <taxon>Dikarya</taxon>
        <taxon>Ascomycota</taxon>
        <taxon>Pezizomycotina</taxon>
        <taxon>Sordariomycetes</taxon>
        <taxon>Hypocreomycetidae</taxon>
        <taxon>Hypocreales</taxon>
        <taxon>Nectriaceae</taxon>
        <taxon>Cylindrodendrum</taxon>
    </lineage>
</organism>
<accession>A0A9P5HCC3</accession>
<gene>
    <name evidence="4" type="ORF">G7Z17_g6438</name>
</gene>
<dbReference type="Pfam" id="PF01370">
    <property type="entry name" value="Epimerase"/>
    <property type="match status" value="1"/>
</dbReference>
<dbReference type="InterPro" id="IPR036291">
    <property type="entry name" value="NAD(P)-bd_dom_sf"/>
</dbReference>
<dbReference type="Gene3D" id="3.40.50.720">
    <property type="entry name" value="NAD(P)-binding Rossmann-like Domain"/>
    <property type="match status" value="1"/>
</dbReference>
<evidence type="ECO:0000313" key="4">
    <source>
        <dbReference type="EMBL" id="KAF7549367.1"/>
    </source>
</evidence>
<dbReference type="PANTHER" id="PTHR10366:SF564">
    <property type="entry name" value="STEROL-4-ALPHA-CARBOXYLATE 3-DEHYDROGENASE, DECARBOXYLATING"/>
    <property type="match status" value="1"/>
</dbReference>
<dbReference type="GO" id="GO:0016616">
    <property type="term" value="F:oxidoreductase activity, acting on the CH-OH group of donors, NAD or NADP as acceptor"/>
    <property type="evidence" value="ECO:0007669"/>
    <property type="project" value="TreeGrafter"/>
</dbReference>
<evidence type="ECO:0000313" key="5">
    <source>
        <dbReference type="Proteomes" id="UP000722485"/>
    </source>
</evidence>